<evidence type="ECO:0000313" key="7">
    <source>
        <dbReference type="EMBL" id="TSI13983.1"/>
    </source>
</evidence>
<keyword evidence="2 4" id="KW-0238">DNA-binding</keyword>
<gene>
    <name evidence="7" type="ORF">FO013_16890</name>
</gene>
<evidence type="ECO:0000313" key="8">
    <source>
        <dbReference type="Proteomes" id="UP000316406"/>
    </source>
</evidence>
<dbReference type="InterPro" id="IPR001647">
    <property type="entry name" value="HTH_TetR"/>
</dbReference>
<evidence type="ECO:0000256" key="1">
    <source>
        <dbReference type="ARBA" id="ARBA00023015"/>
    </source>
</evidence>
<feature type="compositionally biased region" description="Polar residues" evidence="5">
    <location>
        <begin position="205"/>
        <end position="215"/>
    </location>
</feature>
<accession>A0A556C958</accession>
<dbReference type="SUPFAM" id="SSF46689">
    <property type="entry name" value="Homeodomain-like"/>
    <property type="match status" value="1"/>
</dbReference>
<keyword evidence="1" id="KW-0805">Transcription regulation</keyword>
<feature type="DNA-binding region" description="H-T-H motif" evidence="4">
    <location>
        <begin position="33"/>
        <end position="52"/>
    </location>
</feature>
<keyword evidence="3" id="KW-0804">Transcription</keyword>
<dbReference type="InterPro" id="IPR009057">
    <property type="entry name" value="Homeodomain-like_sf"/>
</dbReference>
<keyword evidence="8" id="KW-1185">Reference proteome</keyword>
<dbReference type="Gene3D" id="1.10.10.60">
    <property type="entry name" value="Homeodomain-like"/>
    <property type="match status" value="1"/>
</dbReference>
<dbReference type="PROSITE" id="PS50977">
    <property type="entry name" value="HTH_TETR_2"/>
    <property type="match status" value="1"/>
</dbReference>
<sequence length="215" mass="23146">MMAPGGRPRAFEPEAALDAAVETFWRHGYDAAGMAELTGAMGISRPALYRAFGGKAQLFSAALERYIARNMEYVEAALAKPTGREVAESFLVGNAEAVTTPGRPPGCLSVQAMVTDEADAFSLLAKNRLAIQERLSARFRRAIRDGDLPSDENAEELSRFMITLTTGFAIRAADGEPRQALIALARRALAVFPEPEPATPTQTPSHPNSKGMTHD</sequence>
<proteinExistence type="predicted"/>
<dbReference type="SUPFAM" id="SSF48498">
    <property type="entry name" value="Tetracyclin repressor-like, C-terminal domain"/>
    <property type="match status" value="1"/>
</dbReference>
<dbReference type="InterPro" id="IPR036271">
    <property type="entry name" value="Tet_transcr_reg_TetR-rel_C_sf"/>
</dbReference>
<dbReference type="Gene3D" id="1.10.357.10">
    <property type="entry name" value="Tetracycline Repressor, domain 2"/>
    <property type="match status" value="1"/>
</dbReference>
<dbReference type="PRINTS" id="PR00455">
    <property type="entry name" value="HTHTETR"/>
</dbReference>
<dbReference type="Proteomes" id="UP000316406">
    <property type="component" value="Unassembled WGS sequence"/>
</dbReference>
<dbReference type="AlphaFoldDB" id="A0A556C958"/>
<dbReference type="PANTHER" id="PTHR47506:SF1">
    <property type="entry name" value="HTH-TYPE TRANSCRIPTIONAL REGULATOR YJDC"/>
    <property type="match status" value="1"/>
</dbReference>
<dbReference type="EMBL" id="VLTK01000010">
    <property type="protein sequence ID" value="TSI13983.1"/>
    <property type="molecule type" value="Genomic_DNA"/>
</dbReference>
<evidence type="ECO:0000256" key="2">
    <source>
        <dbReference type="ARBA" id="ARBA00023125"/>
    </source>
</evidence>
<evidence type="ECO:0000256" key="3">
    <source>
        <dbReference type="ARBA" id="ARBA00023163"/>
    </source>
</evidence>
<dbReference type="PANTHER" id="PTHR47506">
    <property type="entry name" value="TRANSCRIPTIONAL REGULATORY PROTEIN"/>
    <property type="match status" value="1"/>
</dbReference>
<name>A0A556C958_BREAU</name>
<protein>
    <submittedName>
        <fullName evidence="7">TetR/AcrR family transcriptional regulator</fullName>
    </submittedName>
</protein>
<feature type="domain" description="HTH tetR-type" evidence="6">
    <location>
        <begin position="10"/>
        <end position="70"/>
    </location>
</feature>
<feature type="region of interest" description="Disordered" evidence="5">
    <location>
        <begin position="194"/>
        <end position="215"/>
    </location>
</feature>
<evidence type="ECO:0000256" key="5">
    <source>
        <dbReference type="SAM" id="MobiDB-lite"/>
    </source>
</evidence>
<organism evidence="7 8">
    <name type="scientific">Brevibacterium aurantiacum</name>
    <dbReference type="NCBI Taxonomy" id="273384"/>
    <lineage>
        <taxon>Bacteria</taxon>
        <taxon>Bacillati</taxon>
        <taxon>Actinomycetota</taxon>
        <taxon>Actinomycetes</taxon>
        <taxon>Micrococcales</taxon>
        <taxon>Brevibacteriaceae</taxon>
        <taxon>Brevibacterium</taxon>
    </lineage>
</organism>
<comment type="caution">
    <text evidence="7">The sequence shown here is derived from an EMBL/GenBank/DDBJ whole genome shotgun (WGS) entry which is preliminary data.</text>
</comment>
<evidence type="ECO:0000259" key="6">
    <source>
        <dbReference type="PROSITE" id="PS50977"/>
    </source>
</evidence>
<dbReference type="GO" id="GO:0003677">
    <property type="term" value="F:DNA binding"/>
    <property type="evidence" value="ECO:0007669"/>
    <property type="project" value="UniProtKB-UniRule"/>
</dbReference>
<reference evidence="7 8" key="1">
    <citation type="submission" date="2019-07" db="EMBL/GenBank/DDBJ databases">
        <title>Draft genome sequence of Brevibacterium aurantiacum XU54 isolated from Xinjiang China.</title>
        <authorList>
            <person name="Xu X."/>
        </authorList>
    </citation>
    <scope>NUCLEOTIDE SEQUENCE [LARGE SCALE GENOMIC DNA]</scope>
    <source>
        <strain evidence="7 8">XU54</strain>
    </source>
</reference>
<evidence type="ECO:0000256" key="4">
    <source>
        <dbReference type="PROSITE-ProRule" id="PRU00335"/>
    </source>
</evidence>
<dbReference type="Pfam" id="PF00440">
    <property type="entry name" value="TetR_N"/>
    <property type="match status" value="1"/>
</dbReference>
<dbReference type="OrthoDB" id="9805134at2"/>